<comment type="caution">
    <text evidence="1">The sequence shown here is derived from an EMBL/GenBank/DDBJ whole genome shotgun (WGS) entry which is preliminary data.</text>
</comment>
<name>A0A820KRC6_9BILA</name>
<dbReference type="AlphaFoldDB" id="A0A820KRC6"/>
<sequence length="41" mass="4739">SVDGISLDPFEVVFVKVKHGVTKHRDNLLRATAYQKWISQR</sequence>
<dbReference type="EMBL" id="CAJOAY010021262">
    <property type="protein sequence ID" value="CAF4346978.1"/>
    <property type="molecule type" value="Genomic_DNA"/>
</dbReference>
<proteinExistence type="predicted"/>
<protein>
    <submittedName>
        <fullName evidence="1">Uncharacterized protein</fullName>
    </submittedName>
</protein>
<evidence type="ECO:0000313" key="1">
    <source>
        <dbReference type="EMBL" id="CAF4346978.1"/>
    </source>
</evidence>
<gene>
    <name evidence="1" type="ORF">OKA104_LOCUS48595</name>
</gene>
<reference evidence="1" key="1">
    <citation type="submission" date="2021-02" db="EMBL/GenBank/DDBJ databases">
        <authorList>
            <person name="Nowell W R."/>
        </authorList>
    </citation>
    <scope>NUCLEOTIDE SEQUENCE</scope>
</reference>
<feature type="non-terminal residue" evidence="1">
    <location>
        <position position="1"/>
    </location>
</feature>
<dbReference type="Proteomes" id="UP000663881">
    <property type="component" value="Unassembled WGS sequence"/>
</dbReference>
<accession>A0A820KRC6</accession>
<evidence type="ECO:0000313" key="2">
    <source>
        <dbReference type="Proteomes" id="UP000663881"/>
    </source>
</evidence>
<organism evidence="1 2">
    <name type="scientific">Adineta steineri</name>
    <dbReference type="NCBI Taxonomy" id="433720"/>
    <lineage>
        <taxon>Eukaryota</taxon>
        <taxon>Metazoa</taxon>
        <taxon>Spiralia</taxon>
        <taxon>Gnathifera</taxon>
        <taxon>Rotifera</taxon>
        <taxon>Eurotatoria</taxon>
        <taxon>Bdelloidea</taxon>
        <taxon>Adinetida</taxon>
        <taxon>Adinetidae</taxon>
        <taxon>Adineta</taxon>
    </lineage>
</organism>